<proteinExistence type="predicted"/>
<evidence type="ECO:0000313" key="3">
    <source>
        <dbReference type="Proteomes" id="UP000234323"/>
    </source>
</evidence>
<evidence type="ECO:0000256" key="1">
    <source>
        <dbReference type="SAM" id="Phobius"/>
    </source>
</evidence>
<feature type="transmembrane region" description="Helical" evidence="1">
    <location>
        <begin position="90"/>
        <end position="112"/>
    </location>
</feature>
<accession>A0A2I1G762</accession>
<protein>
    <submittedName>
        <fullName evidence="2">Uncharacterized protein</fullName>
    </submittedName>
</protein>
<keyword evidence="1" id="KW-1133">Transmembrane helix</keyword>
<sequence>MTGFLKESVTVLKMGKRMMIMMIYINNLKGYICRVQSSKPMEVLDKEENFSFILKILASVLNMKKIWDYVHQPSIHLISNTLNEILDRNLLVILEFGGLSTSELIFFLYYMFWMGPLLADNYWNSEVPKKKII</sequence>
<organism evidence="2 3">
    <name type="scientific">Rhizophagus irregularis</name>
    <dbReference type="NCBI Taxonomy" id="588596"/>
    <lineage>
        <taxon>Eukaryota</taxon>
        <taxon>Fungi</taxon>
        <taxon>Fungi incertae sedis</taxon>
        <taxon>Mucoromycota</taxon>
        <taxon>Glomeromycotina</taxon>
        <taxon>Glomeromycetes</taxon>
        <taxon>Glomerales</taxon>
        <taxon>Glomeraceae</taxon>
        <taxon>Rhizophagus</taxon>
    </lineage>
</organism>
<keyword evidence="1" id="KW-0812">Transmembrane</keyword>
<evidence type="ECO:0000313" key="2">
    <source>
        <dbReference type="EMBL" id="PKY42473.1"/>
    </source>
</evidence>
<keyword evidence="3" id="KW-1185">Reference proteome</keyword>
<dbReference type="AlphaFoldDB" id="A0A2I1G762"/>
<dbReference type="Proteomes" id="UP000234323">
    <property type="component" value="Unassembled WGS sequence"/>
</dbReference>
<dbReference type="EMBL" id="LLXI01000201">
    <property type="protein sequence ID" value="PKY42473.1"/>
    <property type="molecule type" value="Genomic_DNA"/>
</dbReference>
<keyword evidence="1" id="KW-0472">Membrane</keyword>
<comment type="caution">
    <text evidence="2">The sequence shown here is derived from an EMBL/GenBank/DDBJ whole genome shotgun (WGS) entry which is preliminary data.</text>
</comment>
<reference evidence="2 3" key="1">
    <citation type="submission" date="2015-10" db="EMBL/GenBank/DDBJ databases">
        <title>Genome analyses suggest a sexual origin of heterokaryosis in a supposedly ancient asexual fungus.</title>
        <authorList>
            <person name="Ropars J."/>
            <person name="Sedzielewska K."/>
            <person name="Noel J."/>
            <person name="Charron P."/>
            <person name="Farinelli L."/>
            <person name="Marton T."/>
            <person name="Kruger M."/>
            <person name="Pelin A."/>
            <person name="Brachmann A."/>
            <person name="Corradi N."/>
        </authorList>
    </citation>
    <scope>NUCLEOTIDE SEQUENCE [LARGE SCALE GENOMIC DNA]</scope>
    <source>
        <strain evidence="2 3">A4</strain>
    </source>
</reference>
<name>A0A2I1G762_9GLOM</name>
<gene>
    <name evidence="2" type="ORF">RhiirA4_417498</name>
</gene>